<feature type="transmembrane region" description="Helical" evidence="1">
    <location>
        <begin position="12"/>
        <end position="30"/>
    </location>
</feature>
<keyword evidence="1" id="KW-1133">Transmembrane helix</keyword>
<keyword evidence="1" id="KW-0812">Transmembrane</keyword>
<organism evidence="2">
    <name type="scientific">Candidatus Thiocaldithrix dubininis</name>
    <dbReference type="NCBI Taxonomy" id="3080823"/>
    <lineage>
        <taxon>Bacteria</taxon>
        <taxon>Pseudomonadati</taxon>
        <taxon>Pseudomonadota</taxon>
        <taxon>Gammaproteobacteria</taxon>
        <taxon>Thiotrichales</taxon>
        <taxon>Thiotrichaceae</taxon>
        <taxon>Candidatus Thiocaldithrix</taxon>
    </lineage>
</organism>
<reference evidence="2" key="2">
    <citation type="submission" date="2023-04" db="EMBL/GenBank/DDBJ databases">
        <authorList>
            <person name="Beletskiy A.V."/>
            <person name="Mardanov A.V."/>
            <person name="Ravin N.V."/>
        </authorList>
    </citation>
    <scope>NUCLEOTIDE SEQUENCE</scope>
    <source>
        <strain evidence="2">GKL-01</strain>
    </source>
</reference>
<dbReference type="KEGG" id="tdu:QJT80_09755"/>
<name>A0AA95H4U0_9GAMM</name>
<evidence type="ECO:0000256" key="1">
    <source>
        <dbReference type="SAM" id="Phobius"/>
    </source>
</evidence>
<dbReference type="Proteomes" id="UP001300672">
    <property type="component" value="Chromosome"/>
</dbReference>
<evidence type="ECO:0000313" key="2">
    <source>
        <dbReference type="EMBL" id="WGZ89785.1"/>
    </source>
</evidence>
<sequence length="108" mass="11795">MSTTYPRTVWQSISFTSLLLMLSLISVLILKSLKIEDIFSVLLLIMAVGQLILDAMAITAFFSKDKPFSTSLWWLLAGNLATYLGFAISSVLILILSILLAASGDLIP</sequence>
<accession>A0AA95H4U0</accession>
<keyword evidence="1" id="KW-0472">Membrane</keyword>
<feature type="transmembrane region" description="Helical" evidence="1">
    <location>
        <begin position="42"/>
        <end position="63"/>
    </location>
</feature>
<gene>
    <name evidence="2" type="ORF">QJT80_09755</name>
</gene>
<dbReference type="EMBL" id="CP124755">
    <property type="protein sequence ID" value="WGZ89785.1"/>
    <property type="molecule type" value="Genomic_DNA"/>
</dbReference>
<feature type="transmembrane region" description="Helical" evidence="1">
    <location>
        <begin position="83"/>
        <end position="102"/>
    </location>
</feature>
<dbReference type="AlphaFoldDB" id="A0AA95H4U0"/>
<protein>
    <submittedName>
        <fullName evidence="2">Uncharacterized protein</fullName>
    </submittedName>
</protein>
<reference evidence="2" key="1">
    <citation type="journal article" date="2023" name="Int. J. Mol. Sci.">
        <title>Metagenomics Revealed a New Genus 'Candidatus Thiocaldithrix dubininis' gen. nov., sp. nov. and a New Species 'Candidatus Thiothrix putei' sp. nov. in the Family Thiotrichaceae, Some Members of Which Have Traits of Both Na+- and H+-Motive Energetics.</title>
        <authorList>
            <person name="Ravin N.V."/>
            <person name="Muntyan M.S."/>
            <person name="Smolyakov D.D."/>
            <person name="Rudenko T.S."/>
            <person name="Beletsky A.V."/>
            <person name="Mardanov A.V."/>
            <person name="Grabovich M.Y."/>
        </authorList>
    </citation>
    <scope>NUCLEOTIDE SEQUENCE</scope>
    <source>
        <strain evidence="2">GKL-01</strain>
    </source>
</reference>
<proteinExistence type="predicted"/>